<dbReference type="PANTHER" id="PTHR35936:SF17">
    <property type="entry name" value="ARGININE-BINDING EXTRACELLULAR PROTEIN ARTP"/>
    <property type="match status" value="1"/>
</dbReference>
<dbReference type="PANTHER" id="PTHR35936">
    <property type="entry name" value="MEMBRANE-BOUND LYTIC MUREIN TRANSGLYCOSYLASE F"/>
    <property type="match status" value="1"/>
</dbReference>
<dbReference type="RefSeq" id="WP_376997298.1">
    <property type="nucleotide sequence ID" value="NZ_JBHSLC010000049.1"/>
</dbReference>
<proteinExistence type="predicted"/>
<feature type="domain" description="Solute-binding protein family 3/N-terminal" evidence="3">
    <location>
        <begin position="43"/>
        <end position="265"/>
    </location>
</feature>
<accession>A0ABW0G990</accession>
<dbReference type="CDD" id="cd13530">
    <property type="entry name" value="PBP2_peptides_like"/>
    <property type="match status" value="1"/>
</dbReference>
<evidence type="ECO:0000256" key="1">
    <source>
        <dbReference type="ARBA" id="ARBA00022729"/>
    </source>
</evidence>
<dbReference type="SUPFAM" id="SSF53850">
    <property type="entry name" value="Periplasmic binding protein-like II"/>
    <property type="match status" value="1"/>
</dbReference>
<organism evidence="4 5">
    <name type="scientific">Azospirillum himalayense</name>
    <dbReference type="NCBI Taxonomy" id="654847"/>
    <lineage>
        <taxon>Bacteria</taxon>
        <taxon>Pseudomonadati</taxon>
        <taxon>Pseudomonadota</taxon>
        <taxon>Alphaproteobacteria</taxon>
        <taxon>Rhodospirillales</taxon>
        <taxon>Azospirillaceae</taxon>
        <taxon>Azospirillum</taxon>
    </lineage>
</organism>
<feature type="signal peptide" evidence="2">
    <location>
        <begin position="1"/>
        <end position="42"/>
    </location>
</feature>
<reference evidence="5" key="1">
    <citation type="journal article" date="2019" name="Int. J. Syst. Evol. Microbiol.">
        <title>The Global Catalogue of Microorganisms (GCM) 10K type strain sequencing project: providing services to taxonomists for standard genome sequencing and annotation.</title>
        <authorList>
            <consortium name="The Broad Institute Genomics Platform"/>
            <consortium name="The Broad Institute Genome Sequencing Center for Infectious Disease"/>
            <person name="Wu L."/>
            <person name="Ma J."/>
        </authorList>
    </citation>
    <scope>NUCLEOTIDE SEQUENCE [LARGE SCALE GENOMIC DNA]</scope>
    <source>
        <strain evidence="5">CCUG 58760</strain>
    </source>
</reference>
<evidence type="ECO:0000259" key="3">
    <source>
        <dbReference type="SMART" id="SM00062"/>
    </source>
</evidence>
<gene>
    <name evidence="4" type="ORF">ACFPMG_21825</name>
</gene>
<dbReference type="Pfam" id="PF00497">
    <property type="entry name" value="SBP_bac_3"/>
    <property type="match status" value="1"/>
</dbReference>
<comment type="caution">
    <text evidence="4">The sequence shown here is derived from an EMBL/GenBank/DDBJ whole genome shotgun (WGS) entry which is preliminary data.</text>
</comment>
<feature type="chain" id="PRO_5047421609" evidence="2">
    <location>
        <begin position="43"/>
        <end position="297"/>
    </location>
</feature>
<evidence type="ECO:0000256" key="2">
    <source>
        <dbReference type="SAM" id="SignalP"/>
    </source>
</evidence>
<dbReference type="Gene3D" id="3.40.190.10">
    <property type="entry name" value="Periplasmic binding protein-like II"/>
    <property type="match status" value="2"/>
</dbReference>
<sequence length="297" mass="31623">MAEFRHKVTRVRSRRSLAGSLAGACVALAALPGLVGAGPALADITAAADVGYPPFAMTKSDGSFEGIDIDIAKALSEEMGATIKVIDQPWSATIPGLKAGKFDMILAPATITEERAQSLLFAEGYGDATFSFLLPAGGPDVKTLDDLRGKVVATNKGNLFDRWLSEREKQYGWKITRFDKHSDAAAAVAAGQADAAIMYTASVGWLAKTKPVFKPSAYIVDNKEYFGYAFRLDQAETRNKVDAALECLKKSGKIGAIFKKWTGIEPLPNGMTATVVAGYGPEGFPNHDKTEHAGACK</sequence>
<keyword evidence="1 2" id="KW-0732">Signal</keyword>
<dbReference type="EMBL" id="JBHSLC010000049">
    <property type="protein sequence ID" value="MFC5357652.1"/>
    <property type="molecule type" value="Genomic_DNA"/>
</dbReference>
<name>A0ABW0G990_9PROT</name>
<keyword evidence="5" id="KW-1185">Reference proteome</keyword>
<dbReference type="Proteomes" id="UP001596166">
    <property type="component" value="Unassembled WGS sequence"/>
</dbReference>
<protein>
    <submittedName>
        <fullName evidence="4">Substrate-binding periplasmic protein</fullName>
    </submittedName>
</protein>
<dbReference type="SMART" id="SM00062">
    <property type="entry name" value="PBPb"/>
    <property type="match status" value="1"/>
</dbReference>
<evidence type="ECO:0000313" key="5">
    <source>
        <dbReference type="Proteomes" id="UP001596166"/>
    </source>
</evidence>
<dbReference type="InterPro" id="IPR001638">
    <property type="entry name" value="Solute-binding_3/MltF_N"/>
</dbReference>
<evidence type="ECO:0000313" key="4">
    <source>
        <dbReference type="EMBL" id="MFC5357652.1"/>
    </source>
</evidence>